<dbReference type="Pfam" id="PF07638">
    <property type="entry name" value="Sigma70_ECF"/>
    <property type="match status" value="1"/>
</dbReference>
<dbReference type="InterPro" id="IPR013325">
    <property type="entry name" value="RNA_pol_sigma_r2"/>
</dbReference>
<protein>
    <submittedName>
        <fullName evidence="6">Sigma-70 family RNA polymerase sigma factor</fullName>
    </submittedName>
</protein>
<gene>
    <name evidence="6" type="ORF">ACFPN2_21640</name>
</gene>
<dbReference type="CDD" id="cd06171">
    <property type="entry name" value="Sigma70_r4"/>
    <property type="match status" value="1"/>
</dbReference>
<dbReference type="Proteomes" id="UP001595904">
    <property type="component" value="Unassembled WGS sequence"/>
</dbReference>
<dbReference type="InterPro" id="IPR039425">
    <property type="entry name" value="RNA_pol_sigma-70-like"/>
</dbReference>
<dbReference type="InterPro" id="IPR036388">
    <property type="entry name" value="WH-like_DNA-bd_sf"/>
</dbReference>
<dbReference type="PANTHER" id="PTHR43133">
    <property type="entry name" value="RNA POLYMERASE ECF-TYPE SIGMA FACTO"/>
    <property type="match status" value="1"/>
</dbReference>
<accession>A0ABV8SXN9</accession>
<dbReference type="Gene3D" id="1.10.1740.10">
    <property type="match status" value="1"/>
</dbReference>
<keyword evidence="7" id="KW-1185">Reference proteome</keyword>
<dbReference type="RefSeq" id="WP_380600476.1">
    <property type="nucleotide sequence ID" value="NZ_JBHSDU010000010.1"/>
</dbReference>
<dbReference type="InterPro" id="IPR011517">
    <property type="entry name" value="RNA_pol_sigma70_ECF-like"/>
</dbReference>
<dbReference type="NCBIfam" id="TIGR02937">
    <property type="entry name" value="sigma70-ECF"/>
    <property type="match status" value="1"/>
</dbReference>
<dbReference type="InterPro" id="IPR053812">
    <property type="entry name" value="HTH_Sigma70_ECF-like"/>
</dbReference>
<dbReference type="InterPro" id="IPR013324">
    <property type="entry name" value="RNA_pol_sigma_r3/r4-like"/>
</dbReference>
<proteinExistence type="inferred from homology"/>
<sequence>MSHTDNTDTQPVTQLLVQWHQGDEHALARLTALLYDDLRRLAQGYLRRERADHTIQKTALVHEAFARLVDQQAVDWQGRSHFFALASRLMRGILVDHARARLADKRGGGARPVSLDQLVAGSAEEDGLPLDRTTPTALQHLDGHTQEDVSAIDEALQRLEEIDPRQAQIVEMRYFGGLTIEQTADAMGISDATVKREWMHARAWLRCELGKNH</sequence>
<dbReference type="InterPro" id="IPR014284">
    <property type="entry name" value="RNA_pol_sigma-70_dom"/>
</dbReference>
<evidence type="ECO:0000313" key="7">
    <source>
        <dbReference type="Proteomes" id="UP001595904"/>
    </source>
</evidence>
<evidence type="ECO:0000313" key="6">
    <source>
        <dbReference type="EMBL" id="MFC4311703.1"/>
    </source>
</evidence>
<dbReference type="EMBL" id="JBHSDU010000010">
    <property type="protein sequence ID" value="MFC4311703.1"/>
    <property type="molecule type" value="Genomic_DNA"/>
</dbReference>
<evidence type="ECO:0000259" key="5">
    <source>
        <dbReference type="Pfam" id="PF07638"/>
    </source>
</evidence>
<evidence type="ECO:0000256" key="2">
    <source>
        <dbReference type="ARBA" id="ARBA00023015"/>
    </source>
</evidence>
<reference evidence="7" key="1">
    <citation type="journal article" date="2019" name="Int. J. Syst. Evol. Microbiol.">
        <title>The Global Catalogue of Microorganisms (GCM) 10K type strain sequencing project: providing services to taxonomists for standard genome sequencing and annotation.</title>
        <authorList>
            <consortium name="The Broad Institute Genomics Platform"/>
            <consortium name="The Broad Institute Genome Sequencing Center for Infectious Disease"/>
            <person name="Wu L."/>
            <person name="Ma J."/>
        </authorList>
    </citation>
    <scope>NUCLEOTIDE SEQUENCE [LARGE SCALE GENOMIC DNA]</scope>
    <source>
        <strain evidence="7">CGMCC 1.10759</strain>
    </source>
</reference>
<evidence type="ECO:0000256" key="4">
    <source>
        <dbReference type="ARBA" id="ARBA00023163"/>
    </source>
</evidence>
<evidence type="ECO:0000256" key="3">
    <source>
        <dbReference type="ARBA" id="ARBA00023082"/>
    </source>
</evidence>
<dbReference type="SUPFAM" id="SSF88946">
    <property type="entry name" value="Sigma2 domain of RNA polymerase sigma factors"/>
    <property type="match status" value="1"/>
</dbReference>
<dbReference type="SUPFAM" id="SSF88659">
    <property type="entry name" value="Sigma3 and sigma4 domains of RNA polymerase sigma factors"/>
    <property type="match status" value="1"/>
</dbReference>
<name>A0ABV8SXN9_9GAMM</name>
<keyword evidence="3" id="KW-0731">Sigma factor</keyword>
<dbReference type="Gene3D" id="1.10.10.10">
    <property type="entry name" value="Winged helix-like DNA-binding domain superfamily/Winged helix DNA-binding domain"/>
    <property type="match status" value="1"/>
</dbReference>
<keyword evidence="4" id="KW-0804">Transcription</keyword>
<feature type="domain" description="RNA polymerase sigma-70 ECF-like HTH" evidence="5">
    <location>
        <begin position="10"/>
        <end position="209"/>
    </location>
</feature>
<dbReference type="NCBIfam" id="TIGR02999">
    <property type="entry name" value="Sig-70_X6"/>
    <property type="match status" value="1"/>
</dbReference>
<comment type="similarity">
    <text evidence="1">Belongs to the sigma-70 factor family. ECF subfamily.</text>
</comment>
<keyword evidence="2" id="KW-0805">Transcription regulation</keyword>
<organism evidence="6 7">
    <name type="scientific">Steroidobacter flavus</name>
    <dbReference type="NCBI Taxonomy" id="1842136"/>
    <lineage>
        <taxon>Bacteria</taxon>
        <taxon>Pseudomonadati</taxon>
        <taxon>Pseudomonadota</taxon>
        <taxon>Gammaproteobacteria</taxon>
        <taxon>Steroidobacterales</taxon>
        <taxon>Steroidobacteraceae</taxon>
        <taxon>Steroidobacter</taxon>
    </lineage>
</organism>
<dbReference type="PANTHER" id="PTHR43133:SF39">
    <property type="entry name" value="SIMILAR TO RNA POLYMERASE SIGMA-E FACTOR"/>
    <property type="match status" value="1"/>
</dbReference>
<comment type="caution">
    <text evidence="6">The sequence shown here is derived from an EMBL/GenBank/DDBJ whole genome shotgun (WGS) entry which is preliminary data.</text>
</comment>
<evidence type="ECO:0000256" key="1">
    <source>
        <dbReference type="ARBA" id="ARBA00010641"/>
    </source>
</evidence>